<accession>A0A453LTY1</accession>
<reference evidence="3" key="3">
    <citation type="journal article" date="2017" name="Nature">
        <title>Genome sequence of the progenitor of the wheat D genome Aegilops tauschii.</title>
        <authorList>
            <person name="Luo M.C."/>
            <person name="Gu Y.Q."/>
            <person name="Puiu D."/>
            <person name="Wang H."/>
            <person name="Twardziok S.O."/>
            <person name="Deal K.R."/>
            <person name="Huo N."/>
            <person name="Zhu T."/>
            <person name="Wang L."/>
            <person name="Wang Y."/>
            <person name="McGuire P.E."/>
            <person name="Liu S."/>
            <person name="Long H."/>
            <person name="Ramasamy R.K."/>
            <person name="Rodriguez J.C."/>
            <person name="Van S.L."/>
            <person name="Yuan L."/>
            <person name="Wang Z."/>
            <person name="Xia Z."/>
            <person name="Xiao L."/>
            <person name="Anderson O.D."/>
            <person name="Ouyang S."/>
            <person name="Liang Y."/>
            <person name="Zimin A.V."/>
            <person name="Pertea G."/>
            <person name="Qi P."/>
            <person name="Bennetzen J.L."/>
            <person name="Dai X."/>
            <person name="Dawson M.W."/>
            <person name="Muller H.G."/>
            <person name="Kugler K."/>
            <person name="Rivarola-Duarte L."/>
            <person name="Spannagl M."/>
            <person name="Mayer K.F.X."/>
            <person name="Lu F.H."/>
            <person name="Bevan M.W."/>
            <person name="Leroy P."/>
            <person name="Li P."/>
            <person name="You F.M."/>
            <person name="Sun Q."/>
            <person name="Liu Z."/>
            <person name="Lyons E."/>
            <person name="Wicker T."/>
            <person name="Salzberg S.L."/>
            <person name="Devos K.M."/>
            <person name="Dvorak J."/>
        </authorList>
    </citation>
    <scope>NUCLEOTIDE SEQUENCE [LARGE SCALE GENOMIC DNA]</scope>
    <source>
        <strain evidence="3">cv. AL8/78</strain>
    </source>
</reference>
<evidence type="ECO:0000313" key="4">
    <source>
        <dbReference type="Proteomes" id="UP000015105"/>
    </source>
</evidence>
<sequence>ARCLQAETGERHGGGGGGRRQGGHLPRRGGHARRPPRPRQPRPGHDQERALLGSVSDYLVHHASCPVLIVKPPNKAHHK</sequence>
<name>A0A453LTY1_AEGTS</name>
<feature type="domain" description="UspA" evidence="2">
    <location>
        <begin position="47"/>
        <end position="71"/>
    </location>
</feature>
<reference evidence="3" key="5">
    <citation type="journal article" date="2021" name="G3 (Bethesda)">
        <title>Aegilops tauschii genome assembly Aet v5.0 features greater sequence contiguity and improved annotation.</title>
        <authorList>
            <person name="Wang L."/>
            <person name="Zhu T."/>
            <person name="Rodriguez J.C."/>
            <person name="Deal K.R."/>
            <person name="Dubcovsky J."/>
            <person name="McGuire P.E."/>
            <person name="Lux T."/>
            <person name="Spannagl M."/>
            <person name="Mayer K.F.X."/>
            <person name="Baldrich P."/>
            <person name="Meyers B.C."/>
            <person name="Huo N."/>
            <person name="Gu Y.Q."/>
            <person name="Zhou H."/>
            <person name="Devos K.M."/>
            <person name="Bennetzen J.L."/>
            <person name="Unver T."/>
            <person name="Budak H."/>
            <person name="Gulick P.J."/>
            <person name="Galiba G."/>
            <person name="Kalapos B."/>
            <person name="Nelson D.R."/>
            <person name="Li P."/>
            <person name="You F.M."/>
            <person name="Luo M.C."/>
            <person name="Dvorak J."/>
        </authorList>
    </citation>
    <scope>NUCLEOTIDE SEQUENCE [LARGE SCALE GENOMIC DNA]</scope>
    <source>
        <strain evidence="3">cv. AL8/78</strain>
    </source>
</reference>
<dbReference type="InterPro" id="IPR014729">
    <property type="entry name" value="Rossmann-like_a/b/a_fold"/>
</dbReference>
<dbReference type="Gramene" id="AET5Gv20905900.7">
    <property type="protein sequence ID" value="AET5Gv20905900.7"/>
    <property type="gene ID" value="AET5Gv20905900"/>
</dbReference>
<dbReference type="EnsemblPlants" id="AET5Gv20905900.7">
    <property type="protein sequence ID" value="AET5Gv20905900.7"/>
    <property type="gene ID" value="AET5Gv20905900"/>
</dbReference>
<feature type="compositionally biased region" description="Basic residues" evidence="1">
    <location>
        <begin position="21"/>
        <end position="42"/>
    </location>
</feature>
<evidence type="ECO:0000259" key="2">
    <source>
        <dbReference type="Pfam" id="PF00582"/>
    </source>
</evidence>
<dbReference type="Gene3D" id="3.40.50.620">
    <property type="entry name" value="HUPs"/>
    <property type="match status" value="1"/>
</dbReference>
<dbReference type="Proteomes" id="UP000015105">
    <property type="component" value="Chromosome 5D"/>
</dbReference>
<keyword evidence="4" id="KW-1185">Reference proteome</keyword>
<protein>
    <recommendedName>
        <fullName evidence="2">UspA domain-containing protein</fullName>
    </recommendedName>
</protein>
<dbReference type="InterPro" id="IPR006016">
    <property type="entry name" value="UspA"/>
</dbReference>
<dbReference type="Pfam" id="PF00582">
    <property type="entry name" value="Usp"/>
    <property type="match status" value="1"/>
</dbReference>
<reference evidence="4" key="2">
    <citation type="journal article" date="2017" name="Nat. Plants">
        <title>The Aegilops tauschii genome reveals multiple impacts of transposons.</title>
        <authorList>
            <person name="Zhao G."/>
            <person name="Zou C."/>
            <person name="Li K."/>
            <person name="Wang K."/>
            <person name="Li T."/>
            <person name="Gao L."/>
            <person name="Zhang X."/>
            <person name="Wang H."/>
            <person name="Yang Z."/>
            <person name="Liu X."/>
            <person name="Jiang W."/>
            <person name="Mao L."/>
            <person name="Kong X."/>
            <person name="Jiao Y."/>
            <person name="Jia J."/>
        </authorList>
    </citation>
    <scope>NUCLEOTIDE SEQUENCE [LARGE SCALE GENOMIC DNA]</scope>
    <source>
        <strain evidence="4">cv. AL8/78</strain>
    </source>
</reference>
<evidence type="ECO:0000313" key="3">
    <source>
        <dbReference type="EnsemblPlants" id="AET5Gv20905900.7"/>
    </source>
</evidence>
<feature type="region of interest" description="Disordered" evidence="1">
    <location>
        <begin position="1"/>
        <end position="47"/>
    </location>
</feature>
<reference evidence="4" key="1">
    <citation type="journal article" date="2014" name="Science">
        <title>Ancient hybridizations among the ancestral genomes of bread wheat.</title>
        <authorList>
            <consortium name="International Wheat Genome Sequencing Consortium,"/>
            <person name="Marcussen T."/>
            <person name="Sandve S.R."/>
            <person name="Heier L."/>
            <person name="Spannagl M."/>
            <person name="Pfeifer M."/>
            <person name="Jakobsen K.S."/>
            <person name="Wulff B.B."/>
            <person name="Steuernagel B."/>
            <person name="Mayer K.F."/>
            <person name="Olsen O.A."/>
        </authorList>
    </citation>
    <scope>NUCLEOTIDE SEQUENCE [LARGE SCALE GENOMIC DNA]</scope>
    <source>
        <strain evidence="4">cv. AL8/78</strain>
    </source>
</reference>
<reference evidence="3" key="4">
    <citation type="submission" date="2019-03" db="UniProtKB">
        <authorList>
            <consortium name="EnsemblPlants"/>
        </authorList>
    </citation>
    <scope>IDENTIFICATION</scope>
</reference>
<proteinExistence type="predicted"/>
<dbReference type="SUPFAM" id="SSF52402">
    <property type="entry name" value="Adenine nucleotide alpha hydrolases-like"/>
    <property type="match status" value="1"/>
</dbReference>
<organism evidence="3 4">
    <name type="scientific">Aegilops tauschii subsp. strangulata</name>
    <name type="common">Goatgrass</name>
    <dbReference type="NCBI Taxonomy" id="200361"/>
    <lineage>
        <taxon>Eukaryota</taxon>
        <taxon>Viridiplantae</taxon>
        <taxon>Streptophyta</taxon>
        <taxon>Embryophyta</taxon>
        <taxon>Tracheophyta</taxon>
        <taxon>Spermatophyta</taxon>
        <taxon>Magnoliopsida</taxon>
        <taxon>Liliopsida</taxon>
        <taxon>Poales</taxon>
        <taxon>Poaceae</taxon>
        <taxon>BOP clade</taxon>
        <taxon>Pooideae</taxon>
        <taxon>Triticodae</taxon>
        <taxon>Triticeae</taxon>
        <taxon>Triticinae</taxon>
        <taxon>Aegilops</taxon>
    </lineage>
</organism>
<evidence type="ECO:0000256" key="1">
    <source>
        <dbReference type="SAM" id="MobiDB-lite"/>
    </source>
</evidence>
<dbReference type="AlphaFoldDB" id="A0A453LTY1"/>